<accession>A0ABV2CMR6</accession>
<keyword evidence="3" id="KW-1185">Reference proteome</keyword>
<protein>
    <submittedName>
        <fullName evidence="2">Glycosyltransferase</fullName>
        <ecNumber evidence="2">2.4.-.-</ecNumber>
    </submittedName>
</protein>
<dbReference type="InterPro" id="IPR029044">
    <property type="entry name" value="Nucleotide-diphossugar_trans"/>
</dbReference>
<evidence type="ECO:0000313" key="2">
    <source>
        <dbReference type="EMBL" id="MET1489205.1"/>
    </source>
</evidence>
<dbReference type="Proteomes" id="UP001548590">
    <property type="component" value="Unassembled WGS sequence"/>
</dbReference>
<keyword evidence="2" id="KW-0328">Glycosyltransferase</keyword>
<comment type="caution">
    <text evidence="2">The sequence shown here is derived from an EMBL/GenBank/DDBJ whole genome shotgun (WGS) entry which is preliminary data.</text>
</comment>
<dbReference type="PANTHER" id="PTHR43179:SF10">
    <property type="entry name" value="GLYCOSYL TRANSFERASE"/>
    <property type="match status" value="1"/>
</dbReference>
<evidence type="ECO:0000259" key="1">
    <source>
        <dbReference type="Pfam" id="PF00535"/>
    </source>
</evidence>
<name>A0ABV2CMR6_9RHOO</name>
<dbReference type="SUPFAM" id="SSF53448">
    <property type="entry name" value="Nucleotide-diphospho-sugar transferases"/>
    <property type="match status" value="1"/>
</dbReference>
<dbReference type="Pfam" id="PF00535">
    <property type="entry name" value="Glycos_transf_2"/>
    <property type="match status" value="1"/>
</dbReference>
<dbReference type="EC" id="2.4.-.-" evidence="2"/>
<feature type="domain" description="Glycosyltransferase 2-like" evidence="1">
    <location>
        <begin position="15"/>
        <end position="197"/>
    </location>
</feature>
<organism evidence="2 3">
    <name type="scientific">Uliginosibacterium paludis</name>
    <dbReference type="NCBI Taxonomy" id="1615952"/>
    <lineage>
        <taxon>Bacteria</taxon>
        <taxon>Pseudomonadati</taxon>
        <taxon>Pseudomonadota</taxon>
        <taxon>Betaproteobacteria</taxon>
        <taxon>Rhodocyclales</taxon>
        <taxon>Zoogloeaceae</taxon>
        <taxon>Uliginosibacterium</taxon>
    </lineage>
</organism>
<proteinExistence type="predicted"/>
<dbReference type="InterPro" id="IPR001173">
    <property type="entry name" value="Glyco_trans_2-like"/>
</dbReference>
<dbReference type="GO" id="GO:0016757">
    <property type="term" value="F:glycosyltransferase activity"/>
    <property type="evidence" value="ECO:0007669"/>
    <property type="project" value="UniProtKB-KW"/>
</dbReference>
<dbReference type="Gene3D" id="3.90.550.10">
    <property type="entry name" value="Spore Coat Polysaccharide Biosynthesis Protein SpsA, Chain A"/>
    <property type="match status" value="1"/>
</dbReference>
<dbReference type="RefSeq" id="WP_345924382.1">
    <property type="nucleotide sequence ID" value="NZ_JBDIVF010000001.1"/>
</dbReference>
<reference evidence="2 3" key="1">
    <citation type="submission" date="2024-07" db="EMBL/GenBank/DDBJ databases">
        <title>Uliginosibacterium paludis KCTC:42655.</title>
        <authorList>
            <person name="Kim M.K."/>
        </authorList>
    </citation>
    <scope>NUCLEOTIDE SEQUENCE [LARGE SCALE GENOMIC DNA]</scope>
    <source>
        <strain evidence="2 3">KCTC 42655</strain>
    </source>
</reference>
<keyword evidence="2" id="KW-0808">Transferase</keyword>
<sequence>MTLLTISLVTYHPDIPMLRDTLASLRVAVDHAVARGEIEGARLTLVDNGNDAGLAELAAENGWAELRLITGQGNVGFGRGHNLAIEEGVADFHLILNPDVYILPEALSRAFRFLGQQPACGLLSPSIVGGEDGWHFLCKRYPSLLGLALRGFAPHWLRRLFRGFMSRYEMKQEGDQAVLWDPPIVSGCFMLWRRDVLIALKGFDPRFFLYFEDFDISLRAGKVTRVAAVAVVRIAHFGGGAARKGWKHVRMFARSARLFFGLHGWKWI</sequence>
<dbReference type="EMBL" id="JBEWLZ010000002">
    <property type="protein sequence ID" value="MET1489205.1"/>
    <property type="molecule type" value="Genomic_DNA"/>
</dbReference>
<dbReference type="PANTHER" id="PTHR43179">
    <property type="entry name" value="RHAMNOSYLTRANSFERASE WBBL"/>
    <property type="match status" value="1"/>
</dbReference>
<gene>
    <name evidence="2" type="ORF">ABVT11_05170</name>
</gene>
<evidence type="ECO:0000313" key="3">
    <source>
        <dbReference type="Proteomes" id="UP001548590"/>
    </source>
</evidence>